<reference evidence="3" key="1">
    <citation type="journal article" date="2016" name="Nature">
        <title>The genome of the seagrass Zostera marina reveals angiosperm adaptation to the sea.</title>
        <authorList>
            <person name="Olsen J.L."/>
            <person name="Rouze P."/>
            <person name="Verhelst B."/>
            <person name="Lin Y.-C."/>
            <person name="Bayer T."/>
            <person name="Collen J."/>
            <person name="Dattolo E."/>
            <person name="De Paoli E."/>
            <person name="Dittami S."/>
            <person name="Maumus F."/>
            <person name="Michel G."/>
            <person name="Kersting A."/>
            <person name="Lauritano C."/>
            <person name="Lohaus R."/>
            <person name="Toepel M."/>
            <person name="Tonon T."/>
            <person name="Vanneste K."/>
            <person name="Amirebrahimi M."/>
            <person name="Brakel J."/>
            <person name="Bostroem C."/>
            <person name="Chovatia M."/>
            <person name="Grimwood J."/>
            <person name="Jenkins J.W."/>
            <person name="Jueterbock A."/>
            <person name="Mraz A."/>
            <person name="Stam W.T."/>
            <person name="Tice H."/>
            <person name="Bornberg-Bauer E."/>
            <person name="Green P.J."/>
            <person name="Pearson G.A."/>
            <person name="Procaccini G."/>
            <person name="Duarte C.M."/>
            <person name="Schmutz J."/>
            <person name="Reusch T.B.H."/>
            <person name="Van de Peer Y."/>
        </authorList>
    </citation>
    <scope>NUCLEOTIDE SEQUENCE [LARGE SCALE GENOMIC DNA]</scope>
    <source>
        <strain evidence="3">cv. Finnish</strain>
    </source>
</reference>
<organism evidence="2 3">
    <name type="scientific">Zostera marina</name>
    <name type="common">Eelgrass</name>
    <dbReference type="NCBI Taxonomy" id="29655"/>
    <lineage>
        <taxon>Eukaryota</taxon>
        <taxon>Viridiplantae</taxon>
        <taxon>Streptophyta</taxon>
        <taxon>Embryophyta</taxon>
        <taxon>Tracheophyta</taxon>
        <taxon>Spermatophyta</taxon>
        <taxon>Magnoliopsida</taxon>
        <taxon>Liliopsida</taxon>
        <taxon>Zosteraceae</taxon>
        <taxon>Zostera</taxon>
    </lineage>
</organism>
<dbReference type="PANTHER" id="PTHR34460:SF2">
    <property type="entry name" value="OS04G0405500 PROTEIN"/>
    <property type="match status" value="1"/>
</dbReference>
<dbReference type="OMA" id="IANTMNH"/>
<sequence>MGDVDAADCGYGSTQCSDHPYRTTKSGGVCALCVQERLCKLINVSYSSQSSLPLRSSYSSSSSASRSTPSFVTHATSRRSRMSKEKTKKKMEAMLRRTNSLAASVILHPKDDSPRKRWLWPFSVTNKKVGHGGAVRWNCREKVEENNIMSLNIERAAVVVQEDKDQESTQISERKITRSRSVGCGNRSFSGGDFLERISTGFADCAYRRTGSQRQGNCKDESHQTILQNSSTSSIVQQSDNLSTPVVTLLWVPDNKADGVDASLATITSKTKGHRKGWGWAAFATSMTSIRSYVASYPTTPSRRRLFAKK</sequence>
<gene>
    <name evidence="2" type="ORF">ZOSMA_36G00600</name>
</gene>
<evidence type="ECO:0000313" key="3">
    <source>
        <dbReference type="Proteomes" id="UP000036987"/>
    </source>
</evidence>
<dbReference type="Proteomes" id="UP000036987">
    <property type="component" value="Unassembled WGS sequence"/>
</dbReference>
<dbReference type="OrthoDB" id="1693686at2759"/>
<dbReference type="AlphaFoldDB" id="A0A0K9P602"/>
<keyword evidence="3" id="KW-1185">Reference proteome</keyword>
<accession>A0A0K9P602</accession>
<dbReference type="PANTHER" id="PTHR34460">
    <property type="entry name" value="VITELLOGENIN-LIKE PROTEIN"/>
    <property type="match status" value="1"/>
</dbReference>
<evidence type="ECO:0000313" key="2">
    <source>
        <dbReference type="EMBL" id="KMZ64453.1"/>
    </source>
</evidence>
<proteinExistence type="predicted"/>
<comment type="caution">
    <text evidence="2">The sequence shown here is derived from an EMBL/GenBank/DDBJ whole genome shotgun (WGS) entry which is preliminary data.</text>
</comment>
<protein>
    <submittedName>
        <fullName evidence="2">Uncharacterized protein</fullName>
    </submittedName>
</protein>
<name>A0A0K9P602_ZOSMR</name>
<dbReference type="EMBL" id="LFYR01001151">
    <property type="protein sequence ID" value="KMZ64453.1"/>
    <property type="molecule type" value="Genomic_DNA"/>
</dbReference>
<evidence type="ECO:0000256" key="1">
    <source>
        <dbReference type="SAM" id="MobiDB-lite"/>
    </source>
</evidence>
<feature type="region of interest" description="Disordered" evidence="1">
    <location>
        <begin position="51"/>
        <end position="89"/>
    </location>
</feature>
<feature type="compositionally biased region" description="Low complexity" evidence="1">
    <location>
        <begin position="51"/>
        <end position="70"/>
    </location>
</feature>